<dbReference type="EMBL" id="JRKL02000820">
    <property type="protein sequence ID" value="KAF3968036.1"/>
    <property type="molecule type" value="Genomic_DNA"/>
</dbReference>
<proteinExistence type="predicted"/>
<evidence type="ECO:0000313" key="1">
    <source>
        <dbReference type="EMBL" id="KAF3968036.1"/>
    </source>
</evidence>
<reference evidence="1" key="1">
    <citation type="submission" date="2020-03" db="EMBL/GenBank/DDBJ databases">
        <title>Castanea mollissima Vanexum genome sequencing.</title>
        <authorList>
            <person name="Staton M."/>
        </authorList>
    </citation>
    <scope>NUCLEOTIDE SEQUENCE</scope>
    <source>
        <tissue evidence="1">Leaf</tissue>
    </source>
</reference>
<organism evidence="1 2">
    <name type="scientific">Castanea mollissima</name>
    <name type="common">Chinese chestnut</name>
    <dbReference type="NCBI Taxonomy" id="60419"/>
    <lineage>
        <taxon>Eukaryota</taxon>
        <taxon>Viridiplantae</taxon>
        <taxon>Streptophyta</taxon>
        <taxon>Embryophyta</taxon>
        <taxon>Tracheophyta</taxon>
        <taxon>Spermatophyta</taxon>
        <taxon>Magnoliopsida</taxon>
        <taxon>eudicotyledons</taxon>
        <taxon>Gunneridae</taxon>
        <taxon>Pentapetalae</taxon>
        <taxon>rosids</taxon>
        <taxon>fabids</taxon>
        <taxon>Fagales</taxon>
        <taxon>Fagaceae</taxon>
        <taxon>Castanea</taxon>
    </lineage>
</organism>
<dbReference type="Proteomes" id="UP000737018">
    <property type="component" value="Unassembled WGS sequence"/>
</dbReference>
<accession>A0A8J4W2E0</accession>
<evidence type="ECO:0000313" key="2">
    <source>
        <dbReference type="Proteomes" id="UP000737018"/>
    </source>
</evidence>
<protein>
    <submittedName>
        <fullName evidence="1">Uncharacterized protein</fullName>
    </submittedName>
</protein>
<dbReference type="AlphaFoldDB" id="A0A8J4W2E0"/>
<comment type="caution">
    <text evidence="1">The sequence shown here is derived from an EMBL/GenBank/DDBJ whole genome shotgun (WGS) entry which is preliminary data.</text>
</comment>
<gene>
    <name evidence="1" type="ORF">CMV_008035</name>
</gene>
<keyword evidence="2" id="KW-1185">Reference proteome</keyword>
<name>A0A8J4W2E0_9ROSI</name>
<sequence length="74" mass="8752">MRQQRLCHAPHQTGDMPRDHDYYRWYCPDTKAALCTMMSLRMMPRSLLPRPNITRGLKNAKLVNLEKEVCYRGS</sequence>